<protein>
    <submittedName>
        <fullName evidence="4">Uncharacterized protein</fullName>
    </submittedName>
</protein>
<feature type="transmembrane region" description="Helical" evidence="2">
    <location>
        <begin position="56"/>
        <end position="81"/>
    </location>
</feature>
<sequence>MSKKQKPRSGTPKTVSAAASPATPAASATPGTPAVSASRTARLAAWWRSTTLANRIAIAVPLATTAIAGVISVVVAVVPALTSDDDILGLVDVAVHDLEPGTNTADVDVKVRSKGDEVGYIKGVEIEILDSRRIDGCTAPMPVPVTATYDIALPAEPEDLPYTRRFALDHEVAPGKVDRFVLRLGTEGAGPNIVGATVYRFRLIIPYNEGSASRMESEPLLAFVKYPYENSLGSPGGATECVKRNARDLADMAATDGVRSAAFDTFVTEYVTAAAKPATQ</sequence>
<feature type="compositionally biased region" description="Low complexity" evidence="1">
    <location>
        <begin position="11"/>
        <end position="34"/>
    </location>
</feature>
<accession>A0A1H1SWM7</accession>
<evidence type="ECO:0000256" key="2">
    <source>
        <dbReference type="SAM" id="Phobius"/>
    </source>
</evidence>
<keyword evidence="2" id="KW-0472">Membrane</keyword>
<feature type="region of interest" description="Disordered" evidence="1">
    <location>
        <begin position="1"/>
        <end position="34"/>
    </location>
</feature>
<keyword evidence="3" id="KW-0732">Signal</keyword>
<dbReference type="Proteomes" id="UP000198688">
    <property type="component" value="Chromosome I"/>
</dbReference>
<organism evidence="4 5">
    <name type="scientific">Actinoplanes derwentensis</name>
    <dbReference type="NCBI Taxonomy" id="113562"/>
    <lineage>
        <taxon>Bacteria</taxon>
        <taxon>Bacillati</taxon>
        <taxon>Actinomycetota</taxon>
        <taxon>Actinomycetes</taxon>
        <taxon>Micromonosporales</taxon>
        <taxon>Micromonosporaceae</taxon>
        <taxon>Actinoplanes</taxon>
    </lineage>
</organism>
<feature type="signal peptide" evidence="3">
    <location>
        <begin position="1"/>
        <end position="28"/>
    </location>
</feature>
<evidence type="ECO:0000256" key="1">
    <source>
        <dbReference type="SAM" id="MobiDB-lite"/>
    </source>
</evidence>
<evidence type="ECO:0000256" key="3">
    <source>
        <dbReference type="SAM" id="SignalP"/>
    </source>
</evidence>
<feature type="chain" id="PRO_5039142775" evidence="3">
    <location>
        <begin position="29"/>
        <end position="280"/>
    </location>
</feature>
<name>A0A1H1SWM7_9ACTN</name>
<dbReference type="EMBL" id="LT629758">
    <property type="protein sequence ID" value="SDS52395.1"/>
    <property type="molecule type" value="Genomic_DNA"/>
</dbReference>
<dbReference type="OrthoDB" id="127785at2"/>
<evidence type="ECO:0000313" key="5">
    <source>
        <dbReference type="Proteomes" id="UP000198688"/>
    </source>
</evidence>
<dbReference type="AlphaFoldDB" id="A0A1H1SWM7"/>
<keyword evidence="5" id="KW-1185">Reference proteome</keyword>
<reference evidence="4 5" key="1">
    <citation type="submission" date="2016-10" db="EMBL/GenBank/DDBJ databases">
        <authorList>
            <person name="de Groot N.N."/>
        </authorList>
    </citation>
    <scope>NUCLEOTIDE SEQUENCE [LARGE SCALE GENOMIC DNA]</scope>
    <source>
        <strain evidence="4 5">DSM 43941</strain>
    </source>
</reference>
<dbReference type="RefSeq" id="WP_157751239.1">
    <property type="nucleotide sequence ID" value="NZ_BOMJ01000103.1"/>
</dbReference>
<proteinExistence type="predicted"/>
<evidence type="ECO:0000313" key="4">
    <source>
        <dbReference type="EMBL" id="SDS52395.1"/>
    </source>
</evidence>
<keyword evidence="2" id="KW-1133">Transmembrane helix</keyword>
<gene>
    <name evidence="4" type="ORF">SAMN04489716_0973</name>
</gene>
<keyword evidence="2" id="KW-0812">Transmembrane</keyword>